<reference evidence="2" key="1">
    <citation type="submission" date="2023-11" db="EMBL/GenBank/DDBJ databases">
        <title>MicrobeMod: A computational toolkit for identifying prokaryotic methylation and restriction-modification with nanopore sequencing.</title>
        <authorList>
            <person name="Crits-Christoph A."/>
            <person name="Kang S.C."/>
            <person name="Lee H."/>
            <person name="Ostrov N."/>
        </authorList>
    </citation>
    <scope>NUCLEOTIDE SEQUENCE</scope>
    <source>
        <strain evidence="2">ATCC 51242</strain>
    </source>
</reference>
<comment type="caution">
    <text evidence="2">The sequence shown here is derived from an EMBL/GenBank/DDBJ whole genome shotgun (WGS) entry which is preliminary data.</text>
</comment>
<dbReference type="Proteomes" id="UP001281130">
    <property type="component" value="Unassembled WGS sequence"/>
</dbReference>
<evidence type="ECO:0000313" key="2">
    <source>
        <dbReference type="EMBL" id="MDX5892475.1"/>
    </source>
</evidence>
<name>A0AB35T163_RUBRA</name>
<evidence type="ECO:0000313" key="3">
    <source>
        <dbReference type="Proteomes" id="UP001281130"/>
    </source>
</evidence>
<gene>
    <name evidence="2" type="ORF">SIL72_00395</name>
</gene>
<organism evidence="2 3">
    <name type="scientific">Rubrobacter radiotolerans</name>
    <name type="common">Arthrobacter radiotolerans</name>
    <dbReference type="NCBI Taxonomy" id="42256"/>
    <lineage>
        <taxon>Bacteria</taxon>
        <taxon>Bacillati</taxon>
        <taxon>Actinomycetota</taxon>
        <taxon>Rubrobacteria</taxon>
        <taxon>Rubrobacterales</taxon>
        <taxon>Rubrobacteraceae</taxon>
        <taxon>Rubrobacter</taxon>
    </lineage>
</organism>
<accession>A0AB35T163</accession>
<protein>
    <submittedName>
        <fullName evidence="2">Uncharacterized protein</fullName>
    </submittedName>
</protein>
<dbReference type="EMBL" id="JAWXXX010000001">
    <property type="protein sequence ID" value="MDX5892475.1"/>
    <property type="molecule type" value="Genomic_DNA"/>
</dbReference>
<evidence type="ECO:0000256" key="1">
    <source>
        <dbReference type="SAM" id="MobiDB-lite"/>
    </source>
</evidence>
<proteinExistence type="predicted"/>
<dbReference type="AlphaFoldDB" id="A0AB35T163"/>
<sequence>MREDRVPADGREDVLLDAPQLEAKNLALSIDELSVGDVIKLKGVRLEVESLDAELLLEARLENLRVIVERLTETANLGMSLFMAPAYGFNLFAAMAYRNAEIWQDLVQAQARLLAPPGMPPNARLPRPPAAPRALVRSPERPPEERA</sequence>
<feature type="compositionally biased region" description="Basic and acidic residues" evidence="1">
    <location>
        <begin position="138"/>
        <end position="147"/>
    </location>
</feature>
<feature type="region of interest" description="Disordered" evidence="1">
    <location>
        <begin position="118"/>
        <end position="147"/>
    </location>
</feature>
<dbReference type="RefSeq" id="WP_038683135.1">
    <property type="nucleotide sequence ID" value="NZ_CP007514.1"/>
</dbReference>